<proteinExistence type="predicted"/>
<name>A0AAV1CDY8_OLDCO</name>
<evidence type="ECO:0000256" key="1">
    <source>
        <dbReference type="SAM" id="MobiDB-lite"/>
    </source>
</evidence>
<evidence type="ECO:0000313" key="3">
    <source>
        <dbReference type="Proteomes" id="UP001161247"/>
    </source>
</evidence>
<accession>A0AAV1CDY8</accession>
<dbReference type="Proteomes" id="UP001161247">
    <property type="component" value="Chromosome 2"/>
</dbReference>
<feature type="compositionally biased region" description="Polar residues" evidence="1">
    <location>
        <begin position="233"/>
        <end position="252"/>
    </location>
</feature>
<dbReference type="AlphaFoldDB" id="A0AAV1CDY8"/>
<gene>
    <name evidence="2" type="ORF">OLC1_LOCUS5119</name>
</gene>
<organism evidence="2 3">
    <name type="scientific">Oldenlandia corymbosa var. corymbosa</name>
    <dbReference type="NCBI Taxonomy" id="529605"/>
    <lineage>
        <taxon>Eukaryota</taxon>
        <taxon>Viridiplantae</taxon>
        <taxon>Streptophyta</taxon>
        <taxon>Embryophyta</taxon>
        <taxon>Tracheophyta</taxon>
        <taxon>Spermatophyta</taxon>
        <taxon>Magnoliopsida</taxon>
        <taxon>eudicotyledons</taxon>
        <taxon>Gunneridae</taxon>
        <taxon>Pentapetalae</taxon>
        <taxon>asterids</taxon>
        <taxon>lamiids</taxon>
        <taxon>Gentianales</taxon>
        <taxon>Rubiaceae</taxon>
        <taxon>Rubioideae</taxon>
        <taxon>Spermacoceae</taxon>
        <taxon>Hedyotis-Oldenlandia complex</taxon>
        <taxon>Oldenlandia</taxon>
    </lineage>
</organism>
<keyword evidence="3" id="KW-1185">Reference proteome</keyword>
<feature type="compositionally biased region" description="Polar residues" evidence="1">
    <location>
        <begin position="107"/>
        <end position="117"/>
    </location>
</feature>
<feature type="region of interest" description="Disordered" evidence="1">
    <location>
        <begin position="86"/>
        <end position="117"/>
    </location>
</feature>
<evidence type="ECO:0000313" key="2">
    <source>
        <dbReference type="EMBL" id="CAI9093794.1"/>
    </source>
</evidence>
<feature type="compositionally biased region" description="Polar residues" evidence="1">
    <location>
        <begin position="197"/>
        <end position="211"/>
    </location>
</feature>
<sequence length="458" mass="49827">MKTCKHHRNTSSNRCSDSQYVETISGTSLCRARSPIRIRLGIKGNSYFQSVFYENMPQYCVECKKIGHDIHSCRHNTTISLSQKVDSWHLKQQPKQQSKTLDKPRRSATQSVEKNNQHTLDVMPPLLQTVAAATADAAPINAEGKSSHQQQSTMVIAAVASPIAAPTEANNRGIISTQELGHHSENMDSRLELPVTTERQATPTRQPSQRSPAPIAMIVTSAPIADIEKSPLEETTQSSSSEGNKQSDSGKTPSPAKEIQRDQCSVTSASSAQSTCAARQTLNAQSSPLPDVAAATLNHHAAATTSSPEEEIRCESPVKIPPNSRPQRNPVPSATPTQSSHSAQSAQSTQQNLLNFNEDKVRNPLSPSDQDISISKEEELKSNSAKSPPSEKEGTSSKDSSNNSITKTLNPAAAEFSSPYPVHPGVTSWITSTMILDNHYKRSDIARYWLDNQYKSPG</sequence>
<feature type="region of interest" description="Disordered" evidence="1">
    <location>
        <begin position="195"/>
        <end position="214"/>
    </location>
</feature>
<reference evidence="2" key="1">
    <citation type="submission" date="2023-03" db="EMBL/GenBank/DDBJ databases">
        <authorList>
            <person name="Julca I."/>
        </authorList>
    </citation>
    <scope>NUCLEOTIDE SEQUENCE</scope>
</reference>
<dbReference type="EMBL" id="OX459119">
    <property type="protein sequence ID" value="CAI9093794.1"/>
    <property type="molecule type" value="Genomic_DNA"/>
</dbReference>
<feature type="compositionally biased region" description="Polar residues" evidence="1">
    <location>
        <begin position="397"/>
        <end position="409"/>
    </location>
</feature>
<feature type="region of interest" description="Disordered" evidence="1">
    <location>
        <begin position="300"/>
        <end position="423"/>
    </location>
</feature>
<feature type="region of interest" description="Disordered" evidence="1">
    <location>
        <begin position="223"/>
        <end position="266"/>
    </location>
</feature>
<protein>
    <submittedName>
        <fullName evidence="2">OLC1v1029373C1</fullName>
    </submittedName>
</protein>
<feature type="compositionally biased region" description="Low complexity" evidence="1">
    <location>
        <begin position="332"/>
        <end position="351"/>
    </location>
</feature>